<protein>
    <submittedName>
        <fullName evidence="1">Uncharacterized protein</fullName>
    </submittedName>
</protein>
<evidence type="ECO:0000313" key="1">
    <source>
        <dbReference type="EMBL" id="CAB9517952.1"/>
    </source>
</evidence>
<dbReference type="SUPFAM" id="SSF48403">
    <property type="entry name" value="Ankyrin repeat"/>
    <property type="match status" value="1"/>
</dbReference>
<gene>
    <name evidence="1" type="ORF">SEMRO_895_G217170.1</name>
</gene>
<evidence type="ECO:0000313" key="2">
    <source>
        <dbReference type="Proteomes" id="UP001153069"/>
    </source>
</evidence>
<sequence length="576" mass="64389">MDTASADRESPIVELVENLLVKLLLARTLQGKHSIARKVLLPIFGRFPGLAARQLCTLRFDDNAKATPLACLLMAGVTDSDVIESMCGRMGPTDQEKAFQTVGRRGRFPIHEACSHSSDAVVQYLLSQRAAISPALSCMDDSNSLPFDLAMRNSKLQFATKKRILELYPEAVGDGAPFMLAAHHSDLNMMKCLVSLWPPTKTHFRGRYGQNDQDEQLWTLKVARIYCRLLPKLESFSGDSILWNRPAFDFLFKKLSNNRSIEKATCLRLSMRQRPECMDDTDPIGGLQQVLENNKTLRHLESVQLERNHIDVAVQWVLAIDRGVQANCSLQSLSFVAHTSGGSMSVKTTMQRRRWDDGAWVTRRDITGSSRLPLQLVCDGPDVCSTTQVLDSLPRLSSIHTLRMEGLPGLDATRTDKVAALLRSNHQFKHLELSGCKFSMAQVIEALETSTRLQSFDVDTMSALQLVTDESKDAFLAMLQEHNTTLTGSCAFGFLDPRIQHYLDLNRLGRIQVRGTGTVHRRNKLVSLLVACREDSALRAHDNRSLSIGFGLLLENPDLWCLSTHAGNPRKRKAEH</sequence>
<name>A0A9N8EBA1_9STRA</name>
<dbReference type="InterPro" id="IPR032675">
    <property type="entry name" value="LRR_dom_sf"/>
</dbReference>
<dbReference type="EMBL" id="CAICTM010000893">
    <property type="protein sequence ID" value="CAB9517952.1"/>
    <property type="molecule type" value="Genomic_DNA"/>
</dbReference>
<dbReference type="Gene3D" id="1.25.40.20">
    <property type="entry name" value="Ankyrin repeat-containing domain"/>
    <property type="match status" value="1"/>
</dbReference>
<dbReference type="InterPro" id="IPR036770">
    <property type="entry name" value="Ankyrin_rpt-contain_sf"/>
</dbReference>
<dbReference type="AlphaFoldDB" id="A0A9N8EBA1"/>
<keyword evidence="2" id="KW-1185">Reference proteome</keyword>
<dbReference type="SUPFAM" id="SSF52047">
    <property type="entry name" value="RNI-like"/>
    <property type="match status" value="1"/>
</dbReference>
<comment type="caution">
    <text evidence="1">The sequence shown here is derived from an EMBL/GenBank/DDBJ whole genome shotgun (WGS) entry which is preliminary data.</text>
</comment>
<organism evidence="1 2">
    <name type="scientific">Seminavis robusta</name>
    <dbReference type="NCBI Taxonomy" id="568900"/>
    <lineage>
        <taxon>Eukaryota</taxon>
        <taxon>Sar</taxon>
        <taxon>Stramenopiles</taxon>
        <taxon>Ochrophyta</taxon>
        <taxon>Bacillariophyta</taxon>
        <taxon>Bacillariophyceae</taxon>
        <taxon>Bacillariophycidae</taxon>
        <taxon>Naviculales</taxon>
        <taxon>Naviculaceae</taxon>
        <taxon>Seminavis</taxon>
    </lineage>
</organism>
<reference evidence="1" key="1">
    <citation type="submission" date="2020-06" db="EMBL/GenBank/DDBJ databases">
        <authorList>
            <consortium name="Plant Systems Biology data submission"/>
        </authorList>
    </citation>
    <scope>NUCLEOTIDE SEQUENCE</scope>
    <source>
        <strain evidence="1">D6</strain>
    </source>
</reference>
<dbReference type="Gene3D" id="3.80.10.10">
    <property type="entry name" value="Ribonuclease Inhibitor"/>
    <property type="match status" value="1"/>
</dbReference>
<proteinExistence type="predicted"/>
<accession>A0A9N8EBA1</accession>
<dbReference type="Proteomes" id="UP001153069">
    <property type="component" value="Unassembled WGS sequence"/>
</dbReference>